<dbReference type="InterPro" id="IPR025164">
    <property type="entry name" value="Toastrack_DUF4097"/>
</dbReference>
<reference evidence="2 3" key="1">
    <citation type="submission" date="2020-04" db="EMBL/GenBank/DDBJ databases">
        <title>Gordonia sp. nov. TBRC 11910.</title>
        <authorList>
            <person name="Suriyachadkun C."/>
        </authorList>
    </citation>
    <scope>NUCLEOTIDE SEQUENCE [LARGE SCALE GENOMIC DNA]</scope>
    <source>
        <strain evidence="2 3">TBRC 11910</strain>
    </source>
</reference>
<organism evidence="2 3">
    <name type="scientific">Gordonia asplenii</name>
    <dbReference type="NCBI Taxonomy" id="2725283"/>
    <lineage>
        <taxon>Bacteria</taxon>
        <taxon>Bacillati</taxon>
        <taxon>Actinomycetota</taxon>
        <taxon>Actinomycetes</taxon>
        <taxon>Mycobacteriales</taxon>
        <taxon>Gordoniaceae</taxon>
        <taxon>Gordonia</taxon>
    </lineage>
</organism>
<accession>A0A848KXL2</accession>
<gene>
    <name evidence="2" type="ORF">HH308_19960</name>
</gene>
<evidence type="ECO:0000313" key="2">
    <source>
        <dbReference type="EMBL" id="NMO03494.1"/>
    </source>
</evidence>
<protein>
    <submittedName>
        <fullName evidence="2">DUF4097 domain-containing protein</fullName>
    </submittedName>
</protein>
<keyword evidence="3" id="KW-1185">Reference proteome</keyword>
<comment type="caution">
    <text evidence="2">The sequence shown here is derived from an EMBL/GenBank/DDBJ whole genome shotgun (WGS) entry which is preliminary data.</text>
</comment>
<dbReference type="RefSeq" id="WP_170195996.1">
    <property type="nucleotide sequence ID" value="NZ_JABBNB010000023.1"/>
</dbReference>
<dbReference type="Proteomes" id="UP000550729">
    <property type="component" value="Unassembled WGS sequence"/>
</dbReference>
<feature type="domain" description="DUF4097" evidence="1">
    <location>
        <begin position="7"/>
        <end position="271"/>
    </location>
</feature>
<evidence type="ECO:0000313" key="3">
    <source>
        <dbReference type="Proteomes" id="UP000550729"/>
    </source>
</evidence>
<dbReference type="EMBL" id="JABBNB010000023">
    <property type="protein sequence ID" value="NMO03494.1"/>
    <property type="molecule type" value="Genomic_DNA"/>
</dbReference>
<dbReference type="Pfam" id="PF13349">
    <property type="entry name" value="DUF4097"/>
    <property type="match status" value="1"/>
</dbReference>
<evidence type="ECO:0000259" key="1">
    <source>
        <dbReference type="Pfam" id="PF13349"/>
    </source>
</evidence>
<dbReference type="AlphaFoldDB" id="A0A848KXL2"/>
<name>A0A848KXL2_9ACTN</name>
<proteinExistence type="predicted"/>
<sequence length="288" mass="29959">MPVFTLDLDLAVGDVHIIASDRTTPDVTITPQYPDRASSVRAAEQTTSTLLGDRLRVHNSTKWRLLPRLGAPDSVDIVIDVPAGTAVTGSVSAGSIRADGALGPVDLDVSYADVIVESTASLNLKSSTGAISARHVDTDVTINASYGAVRLGDVGGSTSIKNSYGNISVGTAAGPAQIRGAYGSIDIERALDSVSIKTAHGKASVRDVRRGTVSADSSFGEIEIGIHDGTAAYLDVESAHGRFHNELTPSTVPGSDDDTVAVRARTSYGDIFVTRTLTATPNLEKDLS</sequence>